<evidence type="ECO:0000313" key="5">
    <source>
        <dbReference type="EMBL" id="TKV69600.1"/>
    </source>
</evidence>
<dbReference type="Gene3D" id="3.30.43.10">
    <property type="entry name" value="Uridine Diphospho-n-acetylenolpyruvylglucosamine Reductase, domain 2"/>
    <property type="match status" value="1"/>
</dbReference>
<dbReference type="Proteomes" id="UP000308488">
    <property type="component" value="Unassembled WGS sequence"/>
</dbReference>
<dbReference type="PROSITE" id="PS51387">
    <property type="entry name" value="FAD_PCMH"/>
    <property type="match status" value="1"/>
</dbReference>
<evidence type="ECO:0000256" key="3">
    <source>
        <dbReference type="ARBA" id="ARBA00022827"/>
    </source>
</evidence>
<comment type="similarity">
    <text evidence="1">Belongs to the FAD-binding oxidoreductase/transferase type 4 family.</text>
</comment>
<dbReference type="Gene3D" id="3.40.462.10">
    <property type="entry name" value="FAD-linked oxidases, C-terminal domain"/>
    <property type="match status" value="1"/>
</dbReference>
<evidence type="ECO:0000259" key="4">
    <source>
        <dbReference type="PROSITE" id="PS51387"/>
    </source>
</evidence>
<dbReference type="InterPro" id="IPR016164">
    <property type="entry name" value="FAD-linked_Oxase-like_C"/>
</dbReference>
<comment type="caution">
    <text evidence="5">The sequence shown here is derived from an EMBL/GenBank/DDBJ whole genome shotgun (WGS) entry which is preliminary data.</text>
</comment>
<dbReference type="GO" id="GO:0071949">
    <property type="term" value="F:FAD binding"/>
    <property type="evidence" value="ECO:0007669"/>
    <property type="project" value="InterPro"/>
</dbReference>
<dbReference type="EMBL" id="SZYH01000001">
    <property type="protein sequence ID" value="TKV69600.1"/>
    <property type="molecule type" value="Genomic_DNA"/>
</dbReference>
<dbReference type="InterPro" id="IPR016166">
    <property type="entry name" value="FAD-bd_PCMH"/>
</dbReference>
<dbReference type="GO" id="GO:1903457">
    <property type="term" value="P:lactate catabolic process"/>
    <property type="evidence" value="ECO:0007669"/>
    <property type="project" value="TreeGrafter"/>
</dbReference>
<sequence>MPVNSTSTESAIAEWTTILGESGVVVARAARADDVGASTIGTKRSIPAVLRPETREQVAAVLQVAQRWQVAVYPVSTGNNWGYGSANPVEDGCVILDLGGLDRISDFDPELGVVTVEPGVTQGALRDFLDRHDGNYLVPVTGAGPTCSILGNALERGYGITPITDHFAAVTKLEAILPDGTLYRTPLSELGGAEVDGLFKWGLGPYLDGLFSQGNFGVVVNITIALAPVPDTVTAFFFSTKDDAKLEALVPTVRAVLRALGGSVVAINLLNSQRMLSMMTPFPEDKAVDGVLPAHEIDALANRHGVPAWSGVGAIYASKEVARAARRTLRRLLGPVTDRLIFINRRKVGAVRNIARVLPGRLATRVKGMADTLSGALEIMHGTPNDVALALAYWRSGTLPEPGQPKNPARDGCGLIWFAPLVPIRGNDVRRYIDMIERICPQYGVNPLITLTTVNDRCFDSTVPLLFDRRDAKATARANDCYRALFDAGQKEGFLPYRLNIDAMGILNTGGSAFTRLASQLKAAVDPNCILAPGRYVPRIKHSEV</sequence>
<feature type="domain" description="FAD-binding PCMH-type" evidence="4">
    <location>
        <begin position="42"/>
        <end position="229"/>
    </location>
</feature>
<dbReference type="InterPro" id="IPR016167">
    <property type="entry name" value="FAD-bd_PCMH_sub1"/>
</dbReference>
<dbReference type="SUPFAM" id="SSF55103">
    <property type="entry name" value="FAD-linked oxidases, C-terminal domain"/>
    <property type="match status" value="1"/>
</dbReference>
<dbReference type="InterPro" id="IPR016170">
    <property type="entry name" value="Cytok_DH_C_sf"/>
</dbReference>
<dbReference type="InterPro" id="IPR036318">
    <property type="entry name" value="FAD-bd_PCMH-like_sf"/>
</dbReference>
<dbReference type="InterPro" id="IPR006094">
    <property type="entry name" value="Oxid_FAD_bind_N"/>
</dbReference>
<dbReference type="SUPFAM" id="SSF56176">
    <property type="entry name" value="FAD-binding/transporter-associated domain-like"/>
    <property type="match status" value="1"/>
</dbReference>
<gene>
    <name evidence="5" type="ORF">FDP08_03535</name>
</gene>
<evidence type="ECO:0000256" key="1">
    <source>
        <dbReference type="ARBA" id="ARBA00008000"/>
    </source>
</evidence>
<dbReference type="Pfam" id="PF01565">
    <property type="entry name" value="FAD_binding_4"/>
    <property type="match status" value="1"/>
</dbReference>
<keyword evidence="6" id="KW-1185">Reference proteome</keyword>
<dbReference type="OrthoDB" id="9811557at2"/>
<dbReference type="InterPro" id="IPR016169">
    <property type="entry name" value="FAD-bd_PCMH_sub2"/>
</dbReference>
<dbReference type="GO" id="GO:0008720">
    <property type="term" value="F:D-lactate dehydrogenase (NAD+) activity"/>
    <property type="evidence" value="ECO:0007669"/>
    <property type="project" value="TreeGrafter"/>
</dbReference>
<dbReference type="PANTHER" id="PTHR11748:SF111">
    <property type="entry name" value="D-LACTATE DEHYDROGENASE, MITOCHONDRIAL-RELATED"/>
    <property type="match status" value="1"/>
</dbReference>
<name>A0A4U6R723_9GAMM</name>
<protein>
    <submittedName>
        <fullName evidence="5">FAD-binding oxidoreductase</fullName>
    </submittedName>
</protein>
<proteinExistence type="inferred from homology"/>
<keyword evidence="2" id="KW-0285">Flavoprotein</keyword>
<dbReference type="Gene3D" id="1.10.45.10">
    <property type="entry name" value="Vanillyl-alcohol Oxidase, Chain A, domain 4"/>
    <property type="match status" value="1"/>
</dbReference>
<dbReference type="AlphaFoldDB" id="A0A4U6R723"/>
<dbReference type="GO" id="GO:0004458">
    <property type="term" value="F:D-lactate dehydrogenase (cytochrome) activity"/>
    <property type="evidence" value="ECO:0007669"/>
    <property type="project" value="TreeGrafter"/>
</dbReference>
<dbReference type="InterPro" id="IPR016171">
    <property type="entry name" value="Vanillyl_alc_oxidase_C-sub2"/>
</dbReference>
<dbReference type="PANTHER" id="PTHR11748">
    <property type="entry name" value="D-LACTATE DEHYDROGENASE"/>
    <property type="match status" value="1"/>
</dbReference>
<reference evidence="5 6" key="1">
    <citation type="submission" date="2019-05" db="EMBL/GenBank/DDBJ databases">
        <title>Marinobacter panjinensis sp. nov., a moderately halophilic bacterium isolated from sea tidal flat environment.</title>
        <authorList>
            <person name="Yang W."/>
            <person name="An M."/>
            <person name="He W."/>
            <person name="Luo X."/>
            <person name="Zhu L."/>
            <person name="Chen G."/>
            <person name="Zhang Y."/>
            <person name="Wang Y."/>
        </authorList>
    </citation>
    <scope>NUCLEOTIDE SEQUENCE [LARGE SCALE GENOMIC DNA]</scope>
    <source>
        <strain evidence="5 6">PJ-16</strain>
    </source>
</reference>
<organism evidence="5 6">
    <name type="scientific">Marinobacter panjinensis</name>
    <dbReference type="NCBI Taxonomy" id="2576384"/>
    <lineage>
        <taxon>Bacteria</taxon>
        <taxon>Pseudomonadati</taxon>
        <taxon>Pseudomonadota</taxon>
        <taxon>Gammaproteobacteria</taxon>
        <taxon>Pseudomonadales</taxon>
        <taxon>Marinobacteraceae</taxon>
        <taxon>Marinobacter</taxon>
    </lineage>
</organism>
<evidence type="ECO:0000256" key="2">
    <source>
        <dbReference type="ARBA" id="ARBA00022630"/>
    </source>
</evidence>
<evidence type="ECO:0000313" key="6">
    <source>
        <dbReference type="Proteomes" id="UP000308488"/>
    </source>
</evidence>
<keyword evidence="3" id="KW-0274">FAD</keyword>
<dbReference type="Gene3D" id="3.30.465.10">
    <property type="match status" value="1"/>
</dbReference>
<accession>A0A4U6R723</accession>